<sequence length="447" mass="51031">MIGKHRIICIFSFLSVLLDFVLANTDYYNILNVTRNADNRELKKAYLRLSKKWHPDKNGGDEKMFRDITYAYQVLSNPEKRKIYDTHGEKGLKWHEEGKGSEYYDPFDLFSKIFENHFQGVKRGPDMEKIIEVELEELYYGSIVAIDVSKQIICSHCQGSGLDPKHKHSVTYCSKCNGQGILIVRHTIMQGFIQTYQIICDACSGQGQVVSHPCTVCNGNKVVRGTEKYTLNIPAGAPYGYKFVFKNEADESPDWEAGDLYIIIAEKLYSKSGWMRKNNDLYRVETISLLDALLGEWTRKIKLFSHDYFNVTKPAGHTIQSGHVDVFPGKGMPIWDASRKASHSNKGNAYIEWKVILPELKLNDPLRKSLQTVFQHTYFPLSKLDTLQILAVSQVVLALVLIGILVLQSSQFCAEQAVLHSPAFGKRSKKHLQNNRRYLDSSFKEKT</sequence>
<accession>A0ACB7C962</accession>
<keyword evidence="2" id="KW-1185">Reference proteome</keyword>
<reference evidence="1 2" key="1">
    <citation type="journal article" date="2021" name="Commun. Biol.">
        <title>Genomic insights into the host specific adaptation of the Pneumocystis genus.</title>
        <authorList>
            <person name="Cisse O.H."/>
            <person name="Ma L."/>
            <person name="Dekker J.P."/>
            <person name="Khil P.P."/>
            <person name="Youn J.-H."/>
            <person name="Brenchley J.M."/>
            <person name="Blair R."/>
            <person name="Pahar B."/>
            <person name="Chabe M."/>
            <person name="Van Rompay K.K.A."/>
            <person name="Keesler R."/>
            <person name="Sukura A."/>
            <person name="Hirsch V."/>
            <person name="Kutty G."/>
            <person name="Liu Y."/>
            <person name="Peng L."/>
            <person name="Chen J."/>
            <person name="Song J."/>
            <person name="Weissenbacher-Lang C."/>
            <person name="Xu J."/>
            <person name="Upham N.S."/>
            <person name="Stajich J.E."/>
            <person name="Cuomo C.A."/>
            <person name="Cushion M.T."/>
            <person name="Kovacs J.A."/>
        </authorList>
    </citation>
    <scope>NUCLEOTIDE SEQUENCE [LARGE SCALE GENOMIC DNA]</scope>
    <source>
        <strain evidence="1 2">RABM</strain>
    </source>
</reference>
<gene>
    <name evidence="1" type="ORF">PORY_002397</name>
</gene>
<dbReference type="Proteomes" id="UP000768646">
    <property type="component" value="Unassembled WGS sequence"/>
</dbReference>
<evidence type="ECO:0000313" key="2">
    <source>
        <dbReference type="Proteomes" id="UP000768646"/>
    </source>
</evidence>
<proteinExistence type="predicted"/>
<protein>
    <submittedName>
        <fullName evidence="1">Uncharacterized protein</fullName>
    </submittedName>
</protein>
<comment type="caution">
    <text evidence="1">The sequence shown here is derived from an EMBL/GenBank/DDBJ whole genome shotgun (WGS) entry which is preliminary data.</text>
</comment>
<name>A0ACB7C962_9ASCO</name>
<evidence type="ECO:0000313" key="1">
    <source>
        <dbReference type="EMBL" id="KAG4304216.1"/>
    </source>
</evidence>
<organism evidence="1 2">
    <name type="scientific">Pneumocystis oryctolagi</name>
    <dbReference type="NCBI Taxonomy" id="42067"/>
    <lineage>
        <taxon>Eukaryota</taxon>
        <taxon>Fungi</taxon>
        <taxon>Dikarya</taxon>
        <taxon>Ascomycota</taxon>
        <taxon>Taphrinomycotina</taxon>
        <taxon>Pneumocystomycetes</taxon>
        <taxon>Pneumocystaceae</taxon>
        <taxon>Pneumocystis</taxon>
    </lineage>
</organism>
<dbReference type="EMBL" id="JABTEG010000010">
    <property type="protein sequence ID" value="KAG4304216.1"/>
    <property type="molecule type" value="Genomic_DNA"/>
</dbReference>